<sequence length="304" mass="33902">MRTIALPFVLIVVAVLALVVYSSTFIVTERDQAIQLRFGEIQRVITEPGIYFKLPTNMVDSVQIVDKRLNTIEIDNNVVQVRDSRQYVVDAFAAFRIVDVRAFRESVTGNMALAETRLTTRLDSALRRVYGTRSFGDALSEERGAMMREVADFVRPEAANLGFDIVELRIRRTELPNNVLEQTYDRMRSERLAEAAELRAEGTQEAARIRAEADRQATVLLAEARRDADILHGEGDAERNRIFAEAYGADPSFFEFYRSMQAYASSLASGTTMLLRPDSEFFRFFGGPSGAAPAASTPAAPTAP</sequence>
<comment type="function">
    <text evidence="6">HflC and HflK could regulate a protease.</text>
</comment>
<dbReference type="InterPro" id="IPR001107">
    <property type="entry name" value="Band_7"/>
</dbReference>
<organism evidence="8 9">
    <name type="scientific">Pleomorphomonas diazotrophica</name>
    <dbReference type="NCBI Taxonomy" id="1166257"/>
    <lineage>
        <taxon>Bacteria</taxon>
        <taxon>Pseudomonadati</taxon>
        <taxon>Pseudomonadota</taxon>
        <taxon>Alphaproteobacteria</taxon>
        <taxon>Hyphomicrobiales</taxon>
        <taxon>Pleomorphomonadaceae</taxon>
        <taxon>Pleomorphomonas</taxon>
    </lineage>
</organism>
<dbReference type="GO" id="GO:0006508">
    <property type="term" value="P:proteolysis"/>
    <property type="evidence" value="ECO:0007669"/>
    <property type="project" value="UniProtKB-KW"/>
</dbReference>
<evidence type="ECO:0000256" key="3">
    <source>
        <dbReference type="ARBA" id="ARBA00022692"/>
    </source>
</evidence>
<evidence type="ECO:0000256" key="4">
    <source>
        <dbReference type="ARBA" id="ARBA00022989"/>
    </source>
</evidence>
<dbReference type="EMBL" id="PJNW01000002">
    <property type="protein sequence ID" value="PKR90070.1"/>
    <property type="molecule type" value="Genomic_DNA"/>
</dbReference>
<dbReference type="InterPro" id="IPR010200">
    <property type="entry name" value="HflC"/>
</dbReference>
<dbReference type="CDD" id="cd03405">
    <property type="entry name" value="SPFH_HflC"/>
    <property type="match status" value="1"/>
</dbReference>
<evidence type="ECO:0000259" key="7">
    <source>
        <dbReference type="SMART" id="SM00244"/>
    </source>
</evidence>
<keyword evidence="8" id="KW-0378">Hydrolase</keyword>
<evidence type="ECO:0000256" key="6">
    <source>
        <dbReference type="PIRNR" id="PIRNR005651"/>
    </source>
</evidence>
<evidence type="ECO:0000313" key="9">
    <source>
        <dbReference type="Proteomes" id="UP000233491"/>
    </source>
</evidence>
<keyword evidence="5" id="KW-0472">Membrane</keyword>
<dbReference type="Pfam" id="PF01145">
    <property type="entry name" value="Band_7"/>
    <property type="match status" value="1"/>
</dbReference>
<dbReference type="GO" id="GO:0016020">
    <property type="term" value="C:membrane"/>
    <property type="evidence" value="ECO:0007669"/>
    <property type="project" value="UniProtKB-SubCell"/>
</dbReference>
<accession>A0A1I4VFF9</accession>
<dbReference type="InterPro" id="IPR036013">
    <property type="entry name" value="Band_7/SPFH_dom_sf"/>
</dbReference>
<comment type="similarity">
    <text evidence="2 6">Belongs to the band 7/mec-2 family. HflC subfamily.</text>
</comment>
<dbReference type="OrthoDB" id="9812991at2"/>
<dbReference type="PANTHER" id="PTHR42911">
    <property type="entry name" value="MODULATOR OF FTSH PROTEASE HFLC"/>
    <property type="match status" value="1"/>
</dbReference>
<evidence type="ECO:0000313" key="8">
    <source>
        <dbReference type="EMBL" id="PKR90070.1"/>
    </source>
</evidence>
<dbReference type="AlphaFoldDB" id="A0A1I4VFF9"/>
<comment type="subcellular location">
    <subcellularLocation>
        <location evidence="1">Membrane</location>
        <topology evidence="1">Single-pass membrane protein</topology>
    </subcellularLocation>
</comment>
<dbReference type="Proteomes" id="UP000233491">
    <property type="component" value="Unassembled WGS sequence"/>
</dbReference>
<protein>
    <recommendedName>
        <fullName evidence="6">Protein HflC</fullName>
    </recommendedName>
</protein>
<dbReference type="SUPFAM" id="SSF117892">
    <property type="entry name" value="Band 7/SPFH domain"/>
    <property type="match status" value="1"/>
</dbReference>
<keyword evidence="4" id="KW-1133">Transmembrane helix</keyword>
<proteinExistence type="inferred from homology"/>
<dbReference type="GO" id="GO:0008233">
    <property type="term" value="F:peptidase activity"/>
    <property type="evidence" value="ECO:0007669"/>
    <property type="project" value="UniProtKB-KW"/>
</dbReference>
<keyword evidence="9" id="KW-1185">Reference proteome</keyword>
<evidence type="ECO:0000256" key="1">
    <source>
        <dbReference type="ARBA" id="ARBA00004167"/>
    </source>
</evidence>
<evidence type="ECO:0000256" key="5">
    <source>
        <dbReference type="ARBA" id="ARBA00023136"/>
    </source>
</evidence>
<dbReference type="PIRSF" id="PIRSF005651">
    <property type="entry name" value="HflC"/>
    <property type="match status" value="1"/>
</dbReference>
<keyword evidence="3" id="KW-0812">Transmembrane</keyword>
<keyword evidence="8" id="KW-0645">Protease</keyword>
<dbReference type="PANTHER" id="PTHR42911:SF1">
    <property type="entry name" value="MODULATOR OF FTSH PROTEASE HFLC"/>
    <property type="match status" value="1"/>
</dbReference>
<dbReference type="RefSeq" id="WP_101287167.1">
    <property type="nucleotide sequence ID" value="NZ_FOUQ01000011.1"/>
</dbReference>
<gene>
    <name evidence="8" type="ORF">CXZ10_01375</name>
</gene>
<evidence type="ECO:0000256" key="2">
    <source>
        <dbReference type="ARBA" id="ARBA00007862"/>
    </source>
</evidence>
<feature type="domain" description="Band 7" evidence="7">
    <location>
        <begin position="22"/>
        <end position="187"/>
    </location>
</feature>
<dbReference type="Gene3D" id="3.30.479.30">
    <property type="entry name" value="Band 7 domain"/>
    <property type="match status" value="1"/>
</dbReference>
<dbReference type="SMART" id="SM00244">
    <property type="entry name" value="PHB"/>
    <property type="match status" value="1"/>
</dbReference>
<comment type="caution">
    <text evidence="8">The sequence shown here is derived from an EMBL/GenBank/DDBJ whole genome shotgun (WGS) entry which is preliminary data.</text>
</comment>
<name>A0A1I4VFF9_9HYPH</name>
<reference evidence="8 9" key="1">
    <citation type="submission" date="2017-12" db="EMBL/GenBank/DDBJ databases">
        <title>Anaerobic carbon monoxide metabolism by Pleomorphomonas carboxyditropha sp. nov., a new mesophilic hydrogenogenic carboxidotroph.</title>
        <authorList>
            <person name="Esquivel-Elizondo S."/>
            <person name="Krajmalnik-Brown R."/>
        </authorList>
    </citation>
    <scope>NUCLEOTIDE SEQUENCE [LARGE SCALE GENOMIC DNA]</scope>
    <source>
        <strain evidence="8 9">R5-392</strain>
    </source>
</reference>